<proteinExistence type="predicted"/>
<sequence>MTEEVVLRMISAGGTPLLIGIGWVLWKLHLKLVSFSERLVRIETLLDNHLKHLTEEKEGK</sequence>
<accession>A0A0F9HFG6</accession>
<evidence type="ECO:0000313" key="2">
    <source>
        <dbReference type="EMBL" id="KKM13872.1"/>
    </source>
</evidence>
<gene>
    <name evidence="2" type="ORF">LCGC14_1711830</name>
</gene>
<protein>
    <recommendedName>
        <fullName evidence="3">YvrJ family protein</fullName>
    </recommendedName>
</protein>
<reference evidence="2" key="1">
    <citation type="journal article" date="2015" name="Nature">
        <title>Complex archaea that bridge the gap between prokaryotes and eukaryotes.</title>
        <authorList>
            <person name="Spang A."/>
            <person name="Saw J.H."/>
            <person name="Jorgensen S.L."/>
            <person name="Zaremba-Niedzwiedzka K."/>
            <person name="Martijn J."/>
            <person name="Lind A.E."/>
            <person name="van Eijk R."/>
            <person name="Schleper C."/>
            <person name="Guy L."/>
            <person name="Ettema T.J."/>
        </authorList>
    </citation>
    <scope>NUCLEOTIDE SEQUENCE</scope>
</reference>
<organism evidence="2">
    <name type="scientific">marine sediment metagenome</name>
    <dbReference type="NCBI Taxonomy" id="412755"/>
    <lineage>
        <taxon>unclassified sequences</taxon>
        <taxon>metagenomes</taxon>
        <taxon>ecological metagenomes</taxon>
    </lineage>
</organism>
<keyword evidence="1" id="KW-0472">Membrane</keyword>
<evidence type="ECO:0008006" key="3">
    <source>
        <dbReference type="Google" id="ProtNLM"/>
    </source>
</evidence>
<dbReference type="EMBL" id="LAZR01015277">
    <property type="protein sequence ID" value="KKM13872.1"/>
    <property type="molecule type" value="Genomic_DNA"/>
</dbReference>
<name>A0A0F9HFG6_9ZZZZ</name>
<keyword evidence="1" id="KW-0812">Transmembrane</keyword>
<dbReference type="AlphaFoldDB" id="A0A0F9HFG6"/>
<evidence type="ECO:0000256" key="1">
    <source>
        <dbReference type="SAM" id="Phobius"/>
    </source>
</evidence>
<feature type="transmembrane region" description="Helical" evidence="1">
    <location>
        <begin position="6"/>
        <end position="26"/>
    </location>
</feature>
<comment type="caution">
    <text evidence="2">The sequence shown here is derived from an EMBL/GenBank/DDBJ whole genome shotgun (WGS) entry which is preliminary data.</text>
</comment>
<keyword evidence="1" id="KW-1133">Transmembrane helix</keyword>